<proteinExistence type="predicted"/>
<sequence length="144" mass="14682">MNSDIVGENDKDEGMKGVWCDEARQELGGDIDFTGFTANQSAILSACRSSYRVQPLYTVLERASRTSSEQEINFLETSVGIYVRGTAASAAASAAVAAGADAGGGPNADGGSDGGGGRISLPSTCPCTSDDSVLPIESSRVPSP</sequence>
<dbReference type="AlphaFoldDB" id="A0A834JK25"/>
<reference evidence="2" key="1">
    <citation type="journal article" date="2020" name="G3 (Bethesda)">
        <title>High-Quality Assemblies for Three Invasive Social Wasps from the &lt;i&gt;Vespula&lt;/i&gt; Genus.</title>
        <authorList>
            <person name="Harrop T.W.R."/>
            <person name="Guhlin J."/>
            <person name="McLaughlin G.M."/>
            <person name="Permina E."/>
            <person name="Stockwell P."/>
            <person name="Gilligan J."/>
            <person name="Le Lec M.F."/>
            <person name="Gruber M.A.M."/>
            <person name="Quinn O."/>
            <person name="Lovegrove M."/>
            <person name="Duncan E.J."/>
            <person name="Remnant E.J."/>
            <person name="Van Eeckhoven J."/>
            <person name="Graham B."/>
            <person name="Knapp R.A."/>
            <person name="Langford K.W."/>
            <person name="Kronenberg Z."/>
            <person name="Press M.O."/>
            <person name="Eacker S.M."/>
            <person name="Wilson-Rankin E.E."/>
            <person name="Purcell J."/>
            <person name="Lester P.J."/>
            <person name="Dearden P.K."/>
        </authorList>
    </citation>
    <scope>NUCLEOTIDE SEQUENCE</scope>
    <source>
        <strain evidence="2">Marl-1</strain>
    </source>
</reference>
<accession>A0A834JK25</accession>
<evidence type="ECO:0000256" key="1">
    <source>
        <dbReference type="SAM" id="MobiDB-lite"/>
    </source>
</evidence>
<dbReference type="EMBL" id="JACSEA010000013">
    <property type="protein sequence ID" value="KAF7386881.1"/>
    <property type="molecule type" value="Genomic_DNA"/>
</dbReference>
<feature type="compositionally biased region" description="Polar residues" evidence="1">
    <location>
        <begin position="121"/>
        <end position="131"/>
    </location>
</feature>
<organism evidence="2 3">
    <name type="scientific">Vespula vulgaris</name>
    <name type="common">Yellow jacket</name>
    <name type="synonym">Wasp</name>
    <dbReference type="NCBI Taxonomy" id="7454"/>
    <lineage>
        <taxon>Eukaryota</taxon>
        <taxon>Metazoa</taxon>
        <taxon>Ecdysozoa</taxon>
        <taxon>Arthropoda</taxon>
        <taxon>Hexapoda</taxon>
        <taxon>Insecta</taxon>
        <taxon>Pterygota</taxon>
        <taxon>Neoptera</taxon>
        <taxon>Endopterygota</taxon>
        <taxon>Hymenoptera</taxon>
        <taxon>Apocrita</taxon>
        <taxon>Aculeata</taxon>
        <taxon>Vespoidea</taxon>
        <taxon>Vespidae</taxon>
        <taxon>Vespinae</taxon>
        <taxon>Vespula</taxon>
    </lineage>
</organism>
<evidence type="ECO:0000313" key="2">
    <source>
        <dbReference type="EMBL" id="KAF7386881.1"/>
    </source>
</evidence>
<dbReference type="Proteomes" id="UP000614350">
    <property type="component" value="Unassembled WGS sequence"/>
</dbReference>
<feature type="compositionally biased region" description="Gly residues" evidence="1">
    <location>
        <begin position="101"/>
        <end position="118"/>
    </location>
</feature>
<gene>
    <name evidence="2" type="ORF">HZH66_011333</name>
</gene>
<comment type="caution">
    <text evidence="2">The sequence shown here is derived from an EMBL/GenBank/DDBJ whole genome shotgun (WGS) entry which is preliminary data.</text>
</comment>
<evidence type="ECO:0000313" key="3">
    <source>
        <dbReference type="Proteomes" id="UP000614350"/>
    </source>
</evidence>
<keyword evidence="3" id="KW-1185">Reference proteome</keyword>
<name>A0A834JK25_VESVU</name>
<protein>
    <submittedName>
        <fullName evidence="2">Uncharacterized protein</fullName>
    </submittedName>
</protein>
<feature type="region of interest" description="Disordered" evidence="1">
    <location>
        <begin position="98"/>
        <end position="144"/>
    </location>
</feature>